<reference evidence="6 7" key="1">
    <citation type="journal article" date="2012" name="J. Bacteriol.">
        <title>Draft Genome Sequence of Oceaniovalibus guishaninsula JLT2003T.</title>
        <authorList>
            <person name="Tang K."/>
            <person name="Liu K."/>
            <person name="Jiao N."/>
        </authorList>
    </citation>
    <scope>NUCLEOTIDE SEQUENCE [LARGE SCALE GENOMIC DNA]</scope>
    <source>
        <strain evidence="6 7">JLT2003</strain>
    </source>
</reference>
<dbReference type="Proteomes" id="UP000006765">
    <property type="component" value="Unassembled WGS sequence"/>
</dbReference>
<evidence type="ECO:0000313" key="7">
    <source>
        <dbReference type="Proteomes" id="UP000006765"/>
    </source>
</evidence>
<evidence type="ECO:0000256" key="2">
    <source>
        <dbReference type="ARBA" id="ARBA00022692"/>
    </source>
</evidence>
<dbReference type="RefSeq" id="WP_007425845.1">
    <property type="nucleotide sequence ID" value="NZ_AMGO01000010.1"/>
</dbReference>
<evidence type="ECO:0000256" key="5">
    <source>
        <dbReference type="SAM" id="Phobius"/>
    </source>
</evidence>
<feature type="transmembrane region" description="Helical" evidence="5">
    <location>
        <begin position="145"/>
        <end position="163"/>
    </location>
</feature>
<dbReference type="InterPro" id="IPR023380">
    <property type="entry name" value="DsbB-like_sf"/>
</dbReference>
<feature type="transmembrane region" description="Helical" evidence="5">
    <location>
        <begin position="20"/>
        <end position="38"/>
    </location>
</feature>
<dbReference type="GO" id="GO:0016020">
    <property type="term" value="C:membrane"/>
    <property type="evidence" value="ECO:0007669"/>
    <property type="project" value="UniProtKB-SubCell"/>
</dbReference>
<feature type="transmembrane region" description="Helical" evidence="5">
    <location>
        <begin position="50"/>
        <end position="68"/>
    </location>
</feature>
<evidence type="ECO:0000256" key="1">
    <source>
        <dbReference type="ARBA" id="ARBA00004141"/>
    </source>
</evidence>
<comment type="subcellular location">
    <subcellularLocation>
        <location evidence="1">Membrane</location>
        <topology evidence="1">Multi-pass membrane protein</topology>
    </subcellularLocation>
</comment>
<keyword evidence="2 5" id="KW-0812">Transmembrane</keyword>
<dbReference type="OrthoDB" id="9808637at2"/>
<dbReference type="PIRSF" id="PIRSF033913">
    <property type="entry name" value="S-S_format_DsbB"/>
    <property type="match status" value="1"/>
</dbReference>
<keyword evidence="7" id="KW-1185">Reference proteome</keyword>
<keyword evidence="3 5" id="KW-1133">Transmembrane helix</keyword>
<proteinExistence type="predicted"/>
<dbReference type="SUPFAM" id="SSF158442">
    <property type="entry name" value="DsbB-like"/>
    <property type="match status" value="1"/>
</dbReference>
<dbReference type="STRING" id="1231392.OCGS_0692"/>
<evidence type="ECO:0000256" key="3">
    <source>
        <dbReference type="ARBA" id="ARBA00022989"/>
    </source>
</evidence>
<dbReference type="InterPro" id="IPR024199">
    <property type="entry name" value="Uncharacterised_DsbB"/>
</dbReference>
<dbReference type="AlphaFoldDB" id="K2HR44"/>
<keyword evidence="4 5" id="KW-0472">Membrane</keyword>
<evidence type="ECO:0000256" key="4">
    <source>
        <dbReference type="ARBA" id="ARBA00023136"/>
    </source>
</evidence>
<accession>K2HR44</accession>
<dbReference type="Gene3D" id="1.20.1550.10">
    <property type="entry name" value="DsbB-like"/>
    <property type="match status" value="1"/>
</dbReference>
<dbReference type="eggNOG" id="COG1495">
    <property type="taxonomic scope" value="Bacteria"/>
</dbReference>
<comment type="caution">
    <text evidence="6">The sequence shown here is derived from an EMBL/GenBank/DDBJ whole genome shotgun (WGS) entry which is preliminary data.</text>
</comment>
<dbReference type="GO" id="GO:0015035">
    <property type="term" value="F:protein-disulfide reductase activity"/>
    <property type="evidence" value="ECO:0007669"/>
    <property type="project" value="InterPro"/>
</dbReference>
<sequence>MILATTNPPSSDAREAARRLMLLAATGSVALLAGAYTFQAMGYAPCAICYWQRWPHMLAALLGIVAIFRPARLVAAAGGLAAAATGGIGVYHTGVERGWWAGPSSCTGGGSLSGLSGADLLATDIAGRVVMCDQAAWTFAGLSMASWNAVFSFALAALWVLAARRAA</sequence>
<evidence type="ECO:0000313" key="6">
    <source>
        <dbReference type="EMBL" id="EKE45214.1"/>
    </source>
</evidence>
<name>K2HR44_9RHOB</name>
<dbReference type="InterPro" id="IPR003752">
    <property type="entry name" value="DiS_bond_form_DsbB/BdbC"/>
</dbReference>
<dbReference type="Pfam" id="PF02600">
    <property type="entry name" value="DsbB"/>
    <property type="match status" value="1"/>
</dbReference>
<organism evidence="6 7">
    <name type="scientific">Oceaniovalibus guishaninsula JLT2003</name>
    <dbReference type="NCBI Taxonomy" id="1231392"/>
    <lineage>
        <taxon>Bacteria</taxon>
        <taxon>Pseudomonadati</taxon>
        <taxon>Pseudomonadota</taxon>
        <taxon>Alphaproteobacteria</taxon>
        <taxon>Rhodobacterales</taxon>
        <taxon>Roseobacteraceae</taxon>
        <taxon>Oceaniovalibus</taxon>
    </lineage>
</organism>
<feature type="transmembrane region" description="Helical" evidence="5">
    <location>
        <begin position="73"/>
        <end position="91"/>
    </location>
</feature>
<dbReference type="PATRIC" id="fig|1231392.3.peg.696"/>
<dbReference type="GO" id="GO:0006457">
    <property type="term" value="P:protein folding"/>
    <property type="evidence" value="ECO:0007669"/>
    <property type="project" value="InterPro"/>
</dbReference>
<gene>
    <name evidence="6" type="ORF">OCGS_0692</name>
</gene>
<protein>
    <submittedName>
        <fullName evidence="6">DsbB</fullName>
    </submittedName>
</protein>
<dbReference type="EMBL" id="AMGO01000010">
    <property type="protein sequence ID" value="EKE45214.1"/>
    <property type="molecule type" value="Genomic_DNA"/>
</dbReference>